<dbReference type="Proteomes" id="UP000297638">
    <property type="component" value="Unassembled WGS sequence"/>
</dbReference>
<dbReference type="EMBL" id="SPDS01000001">
    <property type="protein sequence ID" value="TFH56309.1"/>
    <property type="molecule type" value="Genomic_DNA"/>
</dbReference>
<keyword evidence="4" id="KW-0572">Peptidoglycan-anchor</keyword>
<evidence type="ECO:0000256" key="3">
    <source>
        <dbReference type="ARBA" id="ARBA00022729"/>
    </source>
</evidence>
<gene>
    <name evidence="8" type="ORF">EXY26_04465</name>
</gene>
<protein>
    <submittedName>
        <fullName evidence="8">LPXTG cell wall anchor domain-containing protein</fullName>
    </submittedName>
</protein>
<evidence type="ECO:0000256" key="1">
    <source>
        <dbReference type="ARBA" id="ARBA00022512"/>
    </source>
</evidence>
<evidence type="ECO:0000256" key="4">
    <source>
        <dbReference type="ARBA" id="ARBA00023088"/>
    </source>
</evidence>
<proteinExistence type="predicted"/>
<keyword evidence="1" id="KW-0134">Cell wall</keyword>
<reference evidence="8 9" key="1">
    <citation type="submission" date="2019-03" db="EMBL/GenBank/DDBJ databases">
        <title>Glutamicibacter sp. LJH19 genome.</title>
        <authorList>
            <person name="Sinai Borker S."/>
            <person name="Kumar R."/>
        </authorList>
    </citation>
    <scope>NUCLEOTIDE SEQUENCE [LARGE SCALE GENOMIC DNA]</scope>
    <source>
        <strain evidence="8 9">LJH19</strain>
    </source>
</reference>
<feature type="compositionally biased region" description="Basic and acidic residues" evidence="5">
    <location>
        <begin position="350"/>
        <end position="371"/>
    </location>
</feature>
<feature type="region of interest" description="Disordered" evidence="5">
    <location>
        <begin position="201"/>
        <end position="373"/>
    </location>
</feature>
<keyword evidence="6" id="KW-1133">Transmembrane helix</keyword>
<dbReference type="NCBIfam" id="TIGR01167">
    <property type="entry name" value="LPXTG_anchor"/>
    <property type="match status" value="1"/>
</dbReference>
<keyword evidence="2" id="KW-0964">Secreted</keyword>
<organism evidence="8 9">
    <name type="scientific">Glutamicibacter arilaitensis</name>
    <dbReference type="NCBI Taxonomy" id="256701"/>
    <lineage>
        <taxon>Bacteria</taxon>
        <taxon>Bacillati</taxon>
        <taxon>Actinomycetota</taxon>
        <taxon>Actinomycetes</taxon>
        <taxon>Micrococcales</taxon>
        <taxon>Micrococcaceae</taxon>
        <taxon>Glutamicibacter</taxon>
    </lineage>
</organism>
<name>A0A4Y8TXL1_9MICC</name>
<evidence type="ECO:0000313" key="8">
    <source>
        <dbReference type="EMBL" id="TFH56309.1"/>
    </source>
</evidence>
<keyword evidence="3" id="KW-0732">Signal</keyword>
<evidence type="ECO:0000256" key="5">
    <source>
        <dbReference type="SAM" id="MobiDB-lite"/>
    </source>
</evidence>
<evidence type="ECO:0000313" key="9">
    <source>
        <dbReference type="Proteomes" id="UP000297638"/>
    </source>
</evidence>
<accession>A0A4Y8TXL1</accession>
<feature type="domain" description="Gram-positive cocci surface proteins LPxTG" evidence="7">
    <location>
        <begin position="370"/>
        <end position="404"/>
    </location>
</feature>
<dbReference type="RefSeq" id="WP_134779551.1">
    <property type="nucleotide sequence ID" value="NZ_SPDS01000001.1"/>
</dbReference>
<feature type="compositionally biased region" description="Low complexity" evidence="5">
    <location>
        <begin position="201"/>
        <end position="349"/>
    </location>
</feature>
<keyword evidence="6" id="KW-0812">Transmembrane</keyword>
<sequence length="404" mass="41661">MNVLPDTVTEGDEVTVIGDKFTPEGNVKVIIRNSNGDETPVNEGDVIVDEEGRFEYKYDTDGLPEGIYTVEVTDEETGKTYTEYFQVTPDDAAENEVNIDITPNRLIKGESGTVTGKEFTANGEVKIEQSQLGDTTSAVAKVAAAAMPEKVTADDNGDISFEVDSTDLALGSYLIVATDVESDAYGFTTFTVVADDSTEANTADNTADNTDANTADNADANTDANTADNADANTDANTADNADANTDANTADNADANTDANTADNADANTDANTADNADANTDANTADNADANTDANTADNADANTDANTADNADANTDANTADNADANTDANTADNADANTDANTSDNSDSKSDDSDGSQKDDSKKDRLADTGSNGALWISAGALALVLLGAGATVFARKRSA</sequence>
<dbReference type="AlphaFoldDB" id="A0A4Y8TXL1"/>
<dbReference type="PROSITE" id="PS50847">
    <property type="entry name" value="GRAM_POS_ANCHORING"/>
    <property type="match status" value="1"/>
</dbReference>
<evidence type="ECO:0000256" key="2">
    <source>
        <dbReference type="ARBA" id="ARBA00022525"/>
    </source>
</evidence>
<feature type="transmembrane region" description="Helical" evidence="6">
    <location>
        <begin position="377"/>
        <end position="399"/>
    </location>
</feature>
<keyword evidence="6" id="KW-0472">Membrane</keyword>
<evidence type="ECO:0000256" key="6">
    <source>
        <dbReference type="SAM" id="Phobius"/>
    </source>
</evidence>
<dbReference type="InterPro" id="IPR019931">
    <property type="entry name" value="LPXTG_anchor"/>
</dbReference>
<comment type="caution">
    <text evidence="8">The sequence shown here is derived from an EMBL/GenBank/DDBJ whole genome shotgun (WGS) entry which is preliminary data.</text>
</comment>
<evidence type="ECO:0000259" key="7">
    <source>
        <dbReference type="PROSITE" id="PS50847"/>
    </source>
</evidence>